<dbReference type="InterPro" id="IPR002822">
    <property type="entry name" value="Ni_insertion"/>
</dbReference>
<keyword evidence="5" id="KW-1185">Reference proteome</keyword>
<gene>
    <name evidence="2" type="primary">larC</name>
    <name evidence="4" type="ORF">bsdcttw_09040</name>
</gene>
<dbReference type="PANTHER" id="PTHR36566">
    <property type="entry name" value="NICKEL INSERTION PROTEIN-RELATED"/>
    <property type="match status" value="1"/>
</dbReference>
<dbReference type="Pfam" id="PF01969">
    <property type="entry name" value="Ni_insertion"/>
    <property type="match status" value="1"/>
</dbReference>
<keyword evidence="2" id="KW-0456">Lyase</keyword>
<evidence type="ECO:0000313" key="5">
    <source>
        <dbReference type="Proteomes" id="UP000515703"/>
    </source>
</evidence>
<dbReference type="RefSeq" id="WP_185258244.1">
    <property type="nucleotide sequence ID" value="NZ_AP023368.1"/>
</dbReference>
<dbReference type="GO" id="GO:0016151">
    <property type="term" value="F:nickel cation binding"/>
    <property type="evidence" value="ECO:0007669"/>
    <property type="project" value="UniProtKB-UniRule"/>
</dbReference>
<dbReference type="NCBIfam" id="TIGR00299">
    <property type="entry name" value="nickel pincer cofactor biosynthesis protein LarC"/>
    <property type="match status" value="1"/>
</dbReference>
<comment type="similarity">
    <text evidence="2">Belongs to the LarC family.</text>
</comment>
<dbReference type="GO" id="GO:0051604">
    <property type="term" value="P:protein maturation"/>
    <property type="evidence" value="ECO:0007669"/>
    <property type="project" value="UniProtKB-UniRule"/>
</dbReference>
<accession>A0A7I8DH92</accession>
<feature type="compositionally biased region" description="Basic and acidic residues" evidence="3">
    <location>
        <begin position="125"/>
        <end position="134"/>
    </location>
</feature>
<dbReference type="Gene3D" id="3.30.70.1380">
    <property type="entry name" value="Transcriptional regulatory protein pf0864 domain like"/>
    <property type="match status" value="1"/>
</dbReference>
<dbReference type="EC" id="4.99.1.12" evidence="2"/>
<comment type="catalytic activity">
    <reaction evidence="2">
        <text>Ni(II)-pyridinium-3,5-bisthiocarboxylate mononucleotide = pyridinium-3,5-bisthiocarboxylate mononucleotide + Ni(2+)</text>
        <dbReference type="Rhea" id="RHEA:54784"/>
        <dbReference type="ChEBI" id="CHEBI:49786"/>
        <dbReference type="ChEBI" id="CHEBI:137372"/>
        <dbReference type="ChEBI" id="CHEBI:137373"/>
        <dbReference type="EC" id="4.99.1.12"/>
    </reaction>
</comment>
<dbReference type="PANTHER" id="PTHR36566:SF1">
    <property type="entry name" value="PYRIDINIUM-3,5-BISTHIOCARBOXYLIC ACID MONONUCLEOTIDE NICKEL INSERTION PROTEIN"/>
    <property type="match status" value="1"/>
</dbReference>
<sequence length="482" mass="53298">MKKQSLYLECYSGISGDMTVGALIDLGADKEVLINGLKSLNVDGYRIEITRKTKNSIDACDFNVILAEDNHDHDMDYLFGHEKPIETEEPKTASVLPLPKDIPSLRLTAPKLDGYKMKKVHSALHHADTHEHSHNHSHGGHSHSHTAEGSLHFGHHEHRNLNDIYAIIDSSAITKNAKDIAKRIFYIIAEAESKAHGKSVDEVHFHEVGATDSIVDITAVAICLDNLNIGEVYISELYEGRGQITCQHGVLPIPVPAVVNISSKYSLKLHLTQVKGELVTPTGAAIAAAIRTKESLPSDFTINKIGLGTGKRDYEQTSFLRAMLIEEALPTLSAAIPDTVWVLEANVDDCSGEALSAAMDILLKNGAKDVYYTPIYMKKNRPAYLLGVITSEKELPLMEELIFTHTTTIGIRRQEMKRTTLRRSFQTIKTPYGDAAVKVCSFQNKTFYYPEADNIRSLSEQSGLDYTTLYSLVQTLAGKLSE</sequence>
<reference evidence="4 5" key="1">
    <citation type="submission" date="2020-08" db="EMBL/GenBank/DDBJ databases">
        <title>Draft genome sequencing of an Anaerocolumna strain isolated from anoxic soil subjected to BSD treatment.</title>
        <authorList>
            <person name="Uek A."/>
            <person name="Tonouchi A."/>
        </authorList>
    </citation>
    <scope>NUCLEOTIDE SEQUENCE [LARGE SCALE GENOMIC DNA]</scope>
    <source>
        <strain evidence="4 5">CTTW</strain>
    </source>
</reference>
<evidence type="ECO:0000313" key="4">
    <source>
        <dbReference type="EMBL" id="BCJ97863.1"/>
    </source>
</evidence>
<evidence type="ECO:0000256" key="1">
    <source>
        <dbReference type="ARBA" id="ARBA00022596"/>
    </source>
</evidence>
<evidence type="ECO:0000256" key="3">
    <source>
        <dbReference type="SAM" id="MobiDB-lite"/>
    </source>
</evidence>
<organism evidence="4 5">
    <name type="scientific">Anaerocolumna chitinilytica</name>
    <dbReference type="NCBI Taxonomy" id="1727145"/>
    <lineage>
        <taxon>Bacteria</taxon>
        <taxon>Bacillati</taxon>
        <taxon>Bacillota</taxon>
        <taxon>Clostridia</taxon>
        <taxon>Lachnospirales</taxon>
        <taxon>Lachnospiraceae</taxon>
        <taxon>Anaerocolumna</taxon>
    </lineage>
</organism>
<evidence type="ECO:0000256" key="2">
    <source>
        <dbReference type="HAMAP-Rule" id="MF_01074"/>
    </source>
</evidence>
<feature type="region of interest" description="Disordered" evidence="3">
    <location>
        <begin position="124"/>
        <end position="149"/>
    </location>
</feature>
<dbReference type="GO" id="GO:0016829">
    <property type="term" value="F:lyase activity"/>
    <property type="evidence" value="ECO:0007669"/>
    <property type="project" value="UniProtKB-UniRule"/>
</dbReference>
<dbReference type="KEGG" id="acht:bsdcttw_09040"/>
<dbReference type="EMBL" id="AP023368">
    <property type="protein sequence ID" value="BCJ97863.1"/>
    <property type="molecule type" value="Genomic_DNA"/>
</dbReference>
<dbReference type="Proteomes" id="UP000515703">
    <property type="component" value="Chromosome"/>
</dbReference>
<protein>
    <recommendedName>
        <fullName evidence="2">Pyridinium-3,5-bisthiocarboxylic acid mononucleotide nickel insertion protein</fullName>
        <shortName evidence="2">P2TMN nickel insertion protein</shortName>
        <ecNumber evidence="2">4.99.1.12</ecNumber>
    </recommendedName>
    <alternativeName>
        <fullName evidence="2">Nickel-pincer cofactor biosynthesis protein LarC</fullName>
    </alternativeName>
</protein>
<name>A0A7I8DH92_9FIRM</name>
<feature type="compositionally biased region" description="Basic residues" evidence="3">
    <location>
        <begin position="135"/>
        <end position="144"/>
    </location>
</feature>
<comment type="function">
    <text evidence="2">Involved in the biosynthesis of a nickel-pincer cofactor ((SCS)Ni(II) pincer complex). Binds Ni(2+), and functions in nickel delivery to pyridinium-3,5-bisthiocarboxylic acid mononucleotide (P2TMN), to form the mature cofactor. Is thus probably required for the activation of nickel-pincer cofactor-dependent enzymes.</text>
</comment>
<keyword evidence="1 2" id="KW-0533">Nickel</keyword>
<reference evidence="4 5" key="2">
    <citation type="submission" date="2020-08" db="EMBL/GenBank/DDBJ databases">
        <authorList>
            <person name="Ueki A."/>
            <person name="Tonouchi A."/>
        </authorList>
    </citation>
    <scope>NUCLEOTIDE SEQUENCE [LARGE SCALE GENOMIC DNA]</scope>
    <source>
        <strain evidence="4 5">CTTW</strain>
    </source>
</reference>
<dbReference type="HAMAP" id="MF_01074">
    <property type="entry name" value="LarC"/>
    <property type="match status" value="1"/>
</dbReference>
<dbReference type="AlphaFoldDB" id="A0A7I8DH92"/>
<proteinExistence type="inferred from homology"/>